<dbReference type="eggNOG" id="ENOG5032ZTJ">
    <property type="taxonomic scope" value="Bacteria"/>
</dbReference>
<dbReference type="HOGENOM" id="CLU_1509134_0_0_0"/>
<dbReference type="AlphaFoldDB" id="L0DB12"/>
<reference evidence="1 2" key="1">
    <citation type="submission" date="2012-02" db="EMBL/GenBank/DDBJ databases">
        <title>Complete sequence of chromosome of Singulisphaera acidiphila DSM 18658.</title>
        <authorList>
            <consortium name="US DOE Joint Genome Institute (JGI-PGF)"/>
            <person name="Lucas S."/>
            <person name="Copeland A."/>
            <person name="Lapidus A."/>
            <person name="Glavina del Rio T."/>
            <person name="Dalin E."/>
            <person name="Tice H."/>
            <person name="Bruce D."/>
            <person name="Goodwin L."/>
            <person name="Pitluck S."/>
            <person name="Peters L."/>
            <person name="Ovchinnikova G."/>
            <person name="Chertkov O."/>
            <person name="Kyrpides N."/>
            <person name="Mavromatis K."/>
            <person name="Ivanova N."/>
            <person name="Brettin T."/>
            <person name="Detter J.C."/>
            <person name="Han C."/>
            <person name="Larimer F."/>
            <person name="Land M."/>
            <person name="Hauser L."/>
            <person name="Markowitz V."/>
            <person name="Cheng J.-F."/>
            <person name="Hugenholtz P."/>
            <person name="Woyke T."/>
            <person name="Wu D."/>
            <person name="Tindall B."/>
            <person name="Pomrenke H."/>
            <person name="Brambilla E."/>
            <person name="Klenk H.-P."/>
            <person name="Eisen J.A."/>
        </authorList>
    </citation>
    <scope>NUCLEOTIDE SEQUENCE [LARGE SCALE GENOMIC DNA]</scope>
    <source>
        <strain evidence="2">ATCC BAA-1392 / DSM 18658 / VKM B-2454 / MOB10</strain>
    </source>
</reference>
<dbReference type="EMBL" id="CP003364">
    <property type="protein sequence ID" value="AGA26028.1"/>
    <property type="molecule type" value="Genomic_DNA"/>
</dbReference>
<accession>L0DB12</accession>
<keyword evidence="2" id="KW-1185">Reference proteome</keyword>
<evidence type="ECO:0000313" key="2">
    <source>
        <dbReference type="Proteomes" id="UP000010798"/>
    </source>
</evidence>
<organism evidence="1 2">
    <name type="scientific">Singulisphaera acidiphila (strain ATCC BAA-1392 / DSM 18658 / VKM B-2454 / MOB10)</name>
    <dbReference type="NCBI Taxonomy" id="886293"/>
    <lineage>
        <taxon>Bacteria</taxon>
        <taxon>Pseudomonadati</taxon>
        <taxon>Planctomycetota</taxon>
        <taxon>Planctomycetia</taxon>
        <taxon>Isosphaerales</taxon>
        <taxon>Isosphaeraceae</taxon>
        <taxon>Singulisphaera</taxon>
    </lineage>
</organism>
<protein>
    <submittedName>
        <fullName evidence="1">Uncharacterized protein</fullName>
    </submittedName>
</protein>
<dbReference type="OrthoDB" id="8756709at2"/>
<gene>
    <name evidence="1" type="ordered locus">Sinac_1650</name>
</gene>
<sequence>MVEIAIVQLLDGEQALYDSIIWNMGLLMDQEHETRIRNFERVGELAESLLTRRAVPQHRIDYFFEPELNIGGYGKSRKDAFERNGVEGFAILRDPGFMEILRYFIHGPELPPLITAGFCRIAEEDEGTTGEVLGQITAYARRVARTNRTWQSSLADKLFMLALEVRKPEWAEYVRKAAKSAR</sequence>
<dbReference type="RefSeq" id="WP_015245198.1">
    <property type="nucleotide sequence ID" value="NC_019892.1"/>
</dbReference>
<dbReference type="KEGG" id="saci:Sinac_1650"/>
<dbReference type="Proteomes" id="UP000010798">
    <property type="component" value="Chromosome"/>
</dbReference>
<evidence type="ECO:0000313" key="1">
    <source>
        <dbReference type="EMBL" id="AGA26028.1"/>
    </source>
</evidence>
<name>L0DB12_SINAD</name>
<proteinExistence type="predicted"/>
<dbReference type="STRING" id="886293.Sinac_1650"/>